<dbReference type="SMART" id="SM00345">
    <property type="entry name" value="HTH_GNTR"/>
    <property type="match status" value="1"/>
</dbReference>
<evidence type="ECO:0000313" key="6">
    <source>
        <dbReference type="EMBL" id="MBB2958277.1"/>
    </source>
</evidence>
<organism evidence="6 7">
    <name type="scientific">Pseudoclavibacter helvolus</name>
    <dbReference type="NCBI Taxonomy" id="255205"/>
    <lineage>
        <taxon>Bacteria</taxon>
        <taxon>Bacillati</taxon>
        <taxon>Actinomycetota</taxon>
        <taxon>Actinomycetes</taxon>
        <taxon>Micrococcales</taxon>
        <taxon>Microbacteriaceae</taxon>
        <taxon>Pseudoclavibacter</taxon>
    </lineage>
</organism>
<dbReference type="PROSITE" id="PS50949">
    <property type="entry name" value="HTH_GNTR"/>
    <property type="match status" value="1"/>
</dbReference>
<comment type="caution">
    <text evidence="6">The sequence shown here is derived from an EMBL/GenBank/DDBJ whole genome shotgun (WGS) entry which is preliminary data.</text>
</comment>
<keyword evidence="3 6" id="KW-0238">DNA-binding</keyword>
<dbReference type="InterPro" id="IPR000524">
    <property type="entry name" value="Tscrpt_reg_HTH_GntR"/>
</dbReference>
<dbReference type="Gene3D" id="1.10.10.10">
    <property type="entry name" value="Winged helix-like DNA-binding domain superfamily/Winged helix DNA-binding domain"/>
    <property type="match status" value="1"/>
</dbReference>
<dbReference type="CDD" id="cd07377">
    <property type="entry name" value="WHTH_GntR"/>
    <property type="match status" value="1"/>
</dbReference>
<name>A0A7W4YFG1_9MICO</name>
<dbReference type="Pfam" id="PF00392">
    <property type="entry name" value="GntR"/>
    <property type="match status" value="1"/>
</dbReference>
<keyword evidence="7" id="KW-1185">Reference proteome</keyword>
<dbReference type="EMBL" id="JACHWJ010000003">
    <property type="protein sequence ID" value="MBB2958277.1"/>
    <property type="molecule type" value="Genomic_DNA"/>
</dbReference>
<dbReference type="OrthoDB" id="4307011at2"/>
<keyword evidence="1" id="KW-0663">Pyridoxal phosphate</keyword>
<keyword evidence="4" id="KW-0804">Transcription</keyword>
<keyword evidence="2" id="KW-0805">Transcription regulation</keyword>
<dbReference type="AlphaFoldDB" id="A0A7W4YFG1"/>
<evidence type="ECO:0000256" key="3">
    <source>
        <dbReference type="ARBA" id="ARBA00023125"/>
    </source>
</evidence>
<dbReference type="PANTHER" id="PTHR46577:SF1">
    <property type="entry name" value="HTH-TYPE TRANSCRIPTIONAL REGULATORY PROTEIN GABR"/>
    <property type="match status" value="1"/>
</dbReference>
<dbReference type="RefSeq" id="WP_068478158.1">
    <property type="nucleotide sequence ID" value="NZ_CZJS01000086.1"/>
</dbReference>
<evidence type="ECO:0000256" key="4">
    <source>
        <dbReference type="ARBA" id="ARBA00023163"/>
    </source>
</evidence>
<accession>A0A7W4YFG1</accession>
<evidence type="ECO:0000259" key="5">
    <source>
        <dbReference type="PROSITE" id="PS50949"/>
    </source>
</evidence>
<gene>
    <name evidence="6" type="ORF">FHX72_002422</name>
</gene>
<dbReference type="GO" id="GO:0003677">
    <property type="term" value="F:DNA binding"/>
    <property type="evidence" value="ECO:0007669"/>
    <property type="project" value="UniProtKB-KW"/>
</dbReference>
<dbReference type="InterPro" id="IPR051446">
    <property type="entry name" value="HTH_trans_reg/aminotransferase"/>
</dbReference>
<dbReference type="SUPFAM" id="SSF46785">
    <property type="entry name" value="Winged helix' DNA-binding domain"/>
    <property type="match status" value="1"/>
</dbReference>
<proteinExistence type="predicted"/>
<dbReference type="InterPro" id="IPR036388">
    <property type="entry name" value="WH-like_DNA-bd_sf"/>
</dbReference>
<evidence type="ECO:0000256" key="1">
    <source>
        <dbReference type="ARBA" id="ARBA00022898"/>
    </source>
</evidence>
<dbReference type="Proteomes" id="UP000545286">
    <property type="component" value="Unassembled WGS sequence"/>
</dbReference>
<sequence>MSEGTAEQVAAHFRGLVLAGRIGAGERLPTVRQTARDFGVALGTAARAYRMLEAEGTIVTRGAAGTRVADQPSALPGGVIAKLRAAVEDAKAAGTSKAEVLNALQAIWDAEHEQP</sequence>
<dbReference type="InterPro" id="IPR036390">
    <property type="entry name" value="WH_DNA-bd_sf"/>
</dbReference>
<dbReference type="PANTHER" id="PTHR46577">
    <property type="entry name" value="HTH-TYPE TRANSCRIPTIONAL REGULATORY PROTEIN GABR"/>
    <property type="match status" value="1"/>
</dbReference>
<evidence type="ECO:0000256" key="2">
    <source>
        <dbReference type="ARBA" id="ARBA00023015"/>
    </source>
</evidence>
<reference evidence="6 7" key="1">
    <citation type="submission" date="2020-08" db="EMBL/GenBank/DDBJ databases">
        <title>Sequencing the genomes of 1000 actinobacteria strains.</title>
        <authorList>
            <person name="Klenk H.-P."/>
        </authorList>
    </citation>
    <scope>NUCLEOTIDE SEQUENCE [LARGE SCALE GENOMIC DNA]</scope>
    <source>
        <strain evidence="6 7">DSM 20419</strain>
    </source>
</reference>
<feature type="domain" description="HTH gntR-type" evidence="5">
    <location>
        <begin position="3"/>
        <end position="71"/>
    </location>
</feature>
<evidence type="ECO:0000313" key="7">
    <source>
        <dbReference type="Proteomes" id="UP000545286"/>
    </source>
</evidence>
<dbReference type="GO" id="GO:0003700">
    <property type="term" value="F:DNA-binding transcription factor activity"/>
    <property type="evidence" value="ECO:0007669"/>
    <property type="project" value="InterPro"/>
</dbReference>
<protein>
    <submittedName>
        <fullName evidence="6">DNA-binding transcriptional regulator YhcF (GntR family)</fullName>
    </submittedName>
</protein>